<accession>X6MZD9</accession>
<evidence type="ECO:0000313" key="3">
    <source>
        <dbReference type="Proteomes" id="UP000023152"/>
    </source>
</evidence>
<keyword evidence="1" id="KW-0812">Transmembrane</keyword>
<feature type="transmembrane region" description="Helical" evidence="1">
    <location>
        <begin position="107"/>
        <end position="139"/>
    </location>
</feature>
<dbReference type="AlphaFoldDB" id="X6MZD9"/>
<feature type="non-terminal residue" evidence="2">
    <location>
        <position position="1"/>
    </location>
</feature>
<name>X6MZD9_RETFI</name>
<evidence type="ECO:0000256" key="1">
    <source>
        <dbReference type="SAM" id="Phobius"/>
    </source>
</evidence>
<dbReference type="EMBL" id="ASPP01014943">
    <property type="protein sequence ID" value="ETO18415.1"/>
    <property type="molecule type" value="Genomic_DNA"/>
</dbReference>
<gene>
    <name evidence="2" type="ORF">RFI_18850</name>
</gene>
<reference evidence="2 3" key="1">
    <citation type="journal article" date="2013" name="Curr. Biol.">
        <title>The Genome of the Foraminiferan Reticulomyxa filosa.</title>
        <authorList>
            <person name="Glockner G."/>
            <person name="Hulsmann N."/>
            <person name="Schleicher M."/>
            <person name="Noegel A.A."/>
            <person name="Eichinger L."/>
            <person name="Gallinger C."/>
            <person name="Pawlowski J."/>
            <person name="Sierra R."/>
            <person name="Euteneuer U."/>
            <person name="Pillet L."/>
            <person name="Moustafa A."/>
            <person name="Platzer M."/>
            <person name="Groth M."/>
            <person name="Szafranski K."/>
            <person name="Schliwa M."/>
        </authorList>
    </citation>
    <scope>NUCLEOTIDE SEQUENCE [LARGE SCALE GENOMIC DNA]</scope>
</reference>
<keyword evidence="3" id="KW-1185">Reference proteome</keyword>
<proteinExistence type="predicted"/>
<evidence type="ECO:0000313" key="2">
    <source>
        <dbReference type="EMBL" id="ETO18415.1"/>
    </source>
</evidence>
<protein>
    <submittedName>
        <fullName evidence="2">Uncharacterized protein</fullName>
    </submittedName>
</protein>
<keyword evidence="1" id="KW-0472">Membrane</keyword>
<feature type="transmembrane region" description="Helical" evidence="1">
    <location>
        <begin position="24"/>
        <end position="49"/>
    </location>
</feature>
<dbReference type="Proteomes" id="UP000023152">
    <property type="component" value="Unassembled WGS sequence"/>
</dbReference>
<keyword evidence="1" id="KW-1133">Transmembrane helix</keyword>
<organism evidence="2 3">
    <name type="scientific">Reticulomyxa filosa</name>
    <dbReference type="NCBI Taxonomy" id="46433"/>
    <lineage>
        <taxon>Eukaryota</taxon>
        <taxon>Sar</taxon>
        <taxon>Rhizaria</taxon>
        <taxon>Retaria</taxon>
        <taxon>Foraminifera</taxon>
        <taxon>Monothalamids</taxon>
        <taxon>Reticulomyxidae</taxon>
        <taxon>Reticulomyxa</taxon>
    </lineage>
</organism>
<comment type="caution">
    <text evidence="2">The sequence shown here is derived from an EMBL/GenBank/DDBJ whole genome shotgun (WGS) entry which is preliminary data.</text>
</comment>
<sequence>VYSIVVVIAVATCSLIIDDTDTLFFVWMLGGAFSGLCYFASSTLFTVYINRFNLFTVSGSKDLAKQCIKLLSNQRGFFALFFLYVSYKRYEALMAHCSREFASENLLFVTGLIYLYYVCVIWNSCFILTFETLIVIFFLKKKQYILIIIIIIIIKNVRRNCAIPTIFGAQQTN</sequence>